<dbReference type="InterPro" id="IPR040442">
    <property type="entry name" value="Pyrv_kinase-like_dom_sf"/>
</dbReference>
<evidence type="ECO:0000256" key="4">
    <source>
        <dbReference type="ARBA" id="ARBA00022842"/>
    </source>
</evidence>
<feature type="binding site" evidence="6">
    <location>
        <position position="158"/>
    </location>
    <ligand>
        <name>Mg(2+)</name>
        <dbReference type="ChEBI" id="CHEBI:18420"/>
    </ligand>
</feature>
<accession>A0A845MHH2</accession>
<dbReference type="EMBL" id="WTVA01000004">
    <property type="protein sequence ID" value="MZR22697.1"/>
    <property type="molecule type" value="Genomic_DNA"/>
</dbReference>
<feature type="binding site" evidence="6">
    <location>
        <position position="129"/>
    </location>
    <ligand>
        <name>Mg(2+)</name>
        <dbReference type="ChEBI" id="CHEBI:18420"/>
    </ligand>
</feature>
<dbReference type="InterPro" id="IPR011206">
    <property type="entry name" value="Citrate_lyase_beta/mcl1/mcl2"/>
</dbReference>
<dbReference type="InterPro" id="IPR015813">
    <property type="entry name" value="Pyrv/PenolPyrv_kinase-like_dom"/>
</dbReference>
<dbReference type="PIRSF" id="PIRSF015582">
    <property type="entry name" value="Cit_lyase_B"/>
    <property type="match status" value="1"/>
</dbReference>
<dbReference type="Pfam" id="PF03328">
    <property type="entry name" value="HpcH_HpaI"/>
    <property type="match status" value="1"/>
</dbReference>
<dbReference type="GO" id="GO:0016829">
    <property type="term" value="F:lyase activity"/>
    <property type="evidence" value="ECO:0007669"/>
    <property type="project" value="UniProtKB-KW"/>
</dbReference>
<keyword evidence="9" id="KW-1185">Reference proteome</keyword>
<evidence type="ECO:0000259" key="7">
    <source>
        <dbReference type="Pfam" id="PF03328"/>
    </source>
</evidence>
<evidence type="ECO:0000256" key="3">
    <source>
        <dbReference type="ARBA" id="ARBA00022723"/>
    </source>
</evidence>
<dbReference type="Proteomes" id="UP000445696">
    <property type="component" value="Unassembled WGS sequence"/>
</dbReference>
<dbReference type="AlphaFoldDB" id="A0A845MHH2"/>
<dbReference type="GO" id="GO:0006107">
    <property type="term" value="P:oxaloacetate metabolic process"/>
    <property type="evidence" value="ECO:0007669"/>
    <property type="project" value="TreeGrafter"/>
</dbReference>
<keyword evidence="3 6" id="KW-0479">Metal-binding</keyword>
<comment type="similarity">
    <text evidence="2">Belongs to the HpcH/HpaI aldolase family.</text>
</comment>
<name>A0A845MHH2_9PROT</name>
<comment type="caution">
    <text evidence="8">The sequence shown here is derived from an EMBL/GenBank/DDBJ whole genome shotgun (WGS) entry which is preliminary data.</text>
</comment>
<gene>
    <name evidence="8" type="ORF">GQF03_10160</name>
</gene>
<organism evidence="8 9">
    <name type="scientific">Sneathiella chungangensis</name>
    <dbReference type="NCBI Taxonomy" id="1418234"/>
    <lineage>
        <taxon>Bacteria</taxon>
        <taxon>Pseudomonadati</taxon>
        <taxon>Pseudomonadota</taxon>
        <taxon>Alphaproteobacteria</taxon>
        <taxon>Sneathiellales</taxon>
        <taxon>Sneathiellaceae</taxon>
        <taxon>Sneathiella</taxon>
    </lineage>
</organism>
<evidence type="ECO:0000256" key="5">
    <source>
        <dbReference type="PIRSR" id="PIRSR015582-1"/>
    </source>
</evidence>
<dbReference type="PANTHER" id="PTHR32308:SF0">
    <property type="entry name" value="HPCH_HPAI ALDOLASE_CITRATE LYASE DOMAIN-CONTAINING PROTEIN"/>
    <property type="match status" value="1"/>
</dbReference>
<evidence type="ECO:0000256" key="6">
    <source>
        <dbReference type="PIRSR" id="PIRSR015582-2"/>
    </source>
</evidence>
<evidence type="ECO:0000313" key="9">
    <source>
        <dbReference type="Proteomes" id="UP000445696"/>
    </source>
</evidence>
<evidence type="ECO:0000256" key="1">
    <source>
        <dbReference type="ARBA" id="ARBA00001946"/>
    </source>
</evidence>
<feature type="binding site" evidence="5">
    <location>
        <position position="129"/>
    </location>
    <ligand>
        <name>substrate</name>
    </ligand>
</feature>
<feature type="domain" description="HpcH/HpaI aldolase/citrate lyase" evidence="7">
    <location>
        <begin position="5"/>
        <end position="226"/>
    </location>
</feature>
<feature type="binding site" evidence="5">
    <location>
        <position position="66"/>
    </location>
    <ligand>
        <name>substrate</name>
    </ligand>
</feature>
<reference evidence="8 9" key="1">
    <citation type="journal article" date="2014" name="Int. J. Syst. Evol. Microbiol.">
        <title>Sneathiella chungangensis sp. nov., isolated from a marine sand, and emended description of the genus Sneathiella.</title>
        <authorList>
            <person name="Siamphan C."/>
            <person name="Kim H."/>
            <person name="Lee J.S."/>
            <person name="Kim W."/>
        </authorList>
    </citation>
    <scope>NUCLEOTIDE SEQUENCE [LARGE SCALE GENOMIC DNA]</scope>
    <source>
        <strain evidence="8 9">KCTC 32476</strain>
    </source>
</reference>
<keyword evidence="8" id="KW-0456">Lyase</keyword>
<protein>
    <submittedName>
        <fullName evidence="8">CoA ester lyase</fullName>
    </submittedName>
</protein>
<dbReference type="Gene3D" id="3.20.20.60">
    <property type="entry name" value="Phosphoenolpyruvate-binding domains"/>
    <property type="match status" value="1"/>
</dbReference>
<proteinExistence type="inferred from homology"/>
<dbReference type="PANTHER" id="PTHR32308">
    <property type="entry name" value="LYASE BETA SUBUNIT, PUTATIVE (AFU_ORTHOLOGUE AFUA_4G13030)-RELATED"/>
    <property type="match status" value="1"/>
</dbReference>
<dbReference type="OrthoDB" id="9800547at2"/>
<dbReference type="SUPFAM" id="SSF51621">
    <property type="entry name" value="Phosphoenolpyruvate/pyruvate domain"/>
    <property type="match status" value="1"/>
</dbReference>
<evidence type="ECO:0000313" key="8">
    <source>
        <dbReference type="EMBL" id="MZR22697.1"/>
    </source>
</evidence>
<sequence>MDPIRSMLFIPANKPTWIERSPTFGADAVILDLEDSVPTKDKELARENSASMIPSLTDAGQRVYIRINRSNYMYDFDDILALTCPGVEGLMLPKVSGIDDISLVDALIGEAEFRKGLKPGSIALAPVLETASAIIKAYEIASHPRVALVVAASAKNGDVARSLGFQWTIEGTETLYMRSSSISAARAAGKVAIGGLWQDVHDMAGLEKWVKGNRQLGFHGELALHPSNVAVINDIYTPSDTEIAYYSRMIAAFEAAQRDGRGALMFEGDHIDLAHIETARSIISLNQKIKSK</sequence>
<dbReference type="InterPro" id="IPR005000">
    <property type="entry name" value="Aldolase/citrate-lyase_domain"/>
</dbReference>
<comment type="cofactor">
    <cofactor evidence="1">
        <name>Mg(2+)</name>
        <dbReference type="ChEBI" id="CHEBI:18420"/>
    </cofactor>
</comment>
<keyword evidence="4 6" id="KW-0460">Magnesium</keyword>
<dbReference type="GO" id="GO:0000287">
    <property type="term" value="F:magnesium ion binding"/>
    <property type="evidence" value="ECO:0007669"/>
    <property type="project" value="TreeGrafter"/>
</dbReference>
<evidence type="ECO:0000256" key="2">
    <source>
        <dbReference type="ARBA" id="ARBA00005568"/>
    </source>
</evidence>
<dbReference type="RefSeq" id="WP_161339166.1">
    <property type="nucleotide sequence ID" value="NZ_JBHSDG010000004.1"/>
</dbReference>